<feature type="transmembrane region" description="Helical" evidence="1">
    <location>
        <begin position="7"/>
        <end position="27"/>
    </location>
</feature>
<name>A0A174JSR6_9CLOT</name>
<evidence type="ECO:0000313" key="2">
    <source>
        <dbReference type="EMBL" id="CUO29129.1"/>
    </source>
</evidence>
<keyword evidence="1" id="KW-0472">Membrane</keyword>
<evidence type="ECO:0000313" key="3">
    <source>
        <dbReference type="Proteomes" id="UP000095558"/>
    </source>
</evidence>
<feature type="transmembrane region" description="Helical" evidence="1">
    <location>
        <begin position="33"/>
        <end position="52"/>
    </location>
</feature>
<gene>
    <name evidence="2" type="ORF">ERS852470_01923</name>
</gene>
<evidence type="ECO:0000256" key="1">
    <source>
        <dbReference type="SAM" id="Phobius"/>
    </source>
</evidence>
<reference evidence="2 3" key="1">
    <citation type="submission" date="2015-09" db="EMBL/GenBank/DDBJ databases">
        <authorList>
            <consortium name="Pathogen Informatics"/>
        </authorList>
    </citation>
    <scope>NUCLEOTIDE SEQUENCE [LARGE SCALE GENOMIC DNA]</scope>
    <source>
        <strain evidence="2 3">2789STDY5834855</strain>
    </source>
</reference>
<dbReference type="AlphaFoldDB" id="A0A174JSR6"/>
<protein>
    <submittedName>
        <fullName evidence="2">Uncharacterized protein</fullName>
    </submittedName>
</protein>
<keyword evidence="1" id="KW-1133">Transmembrane helix</keyword>
<feature type="transmembrane region" description="Helical" evidence="1">
    <location>
        <begin position="72"/>
        <end position="93"/>
    </location>
</feature>
<proteinExistence type="predicted"/>
<dbReference type="RefSeq" id="WP_042395476.1">
    <property type="nucleotide sequence ID" value="NZ_CYYT01000051.1"/>
</dbReference>
<sequence>MKSLKVISAIELVLMVCSTIINILGYADRISMSYVRILFLIVILCGMIINFLIVREQRKNLKKSNPENKSVLLLLVVLIIGTSWIVSYGFAIFSK</sequence>
<dbReference type="Proteomes" id="UP000095558">
    <property type="component" value="Unassembled WGS sequence"/>
</dbReference>
<accession>A0A174JSR6</accession>
<dbReference type="EMBL" id="CYZV01000019">
    <property type="protein sequence ID" value="CUO29129.1"/>
    <property type="molecule type" value="Genomic_DNA"/>
</dbReference>
<organism evidence="2 3">
    <name type="scientific">Clostridium disporicum</name>
    <dbReference type="NCBI Taxonomy" id="84024"/>
    <lineage>
        <taxon>Bacteria</taxon>
        <taxon>Bacillati</taxon>
        <taxon>Bacillota</taxon>
        <taxon>Clostridia</taxon>
        <taxon>Eubacteriales</taxon>
        <taxon>Clostridiaceae</taxon>
        <taxon>Clostridium</taxon>
    </lineage>
</organism>
<dbReference type="GeneID" id="83010965"/>
<keyword evidence="1" id="KW-0812">Transmembrane</keyword>